<dbReference type="RefSeq" id="WP_006825597.1">
    <property type="nucleotide sequence ID" value="NZ_AOIL01000030.1"/>
</dbReference>
<evidence type="ECO:0000256" key="1">
    <source>
        <dbReference type="SAM" id="MobiDB-lite"/>
    </source>
</evidence>
<dbReference type="EMBL" id="AOIL01000030">
    <property type="protein sequence ID" value="ELY92466.1"/>
    <property type="molecule type" value="Genomic_DNA"/>
</dbReference>
<reference evidence="3 4" key="1">
    <citation type="journal article" date="2014" name="PLoS Genet.">
        <title>Phylogenetically driven sequencing of extremely halophilic archaea reveals strategies for static and dynamic osmo-response.</title>
        <authorList>
            <person name="Becker E.A."/>
            <person name="Seitzer P.M."/>
            <person name="Tritt A."/>
            <person name="Larsen D."/>
            <person name="Krusor M."/>
            <person name="Yao A.I."/>
            <person name="Wu D."/>
            <person name="Madern D."/>
            <person name="Eisen J.A."/>
            <person name="Darling A.E."/>
            <person name="Facciotti M.T."/>
        </authorList>
    </citation>
    <scope>NUCLEOTIDE SEQUENCE [LARGE SCALE GENOMIC DNA]</scope>
    <source>
        <strain evidence="3 4">DSM 12281</strain>
    </source>
</reference>
<accession>M0A2C4</accession>
<feature type="domain" description="Cupin type-2" evidence="2">
    <location>
        <begin position="33"/>
        <end position="96"/>
    </location>
</feature>
<comment type="caution">
    <text evidence="3">The sequence shown here is derived from an EMBL/GenBank/DDBJ whole genome shotgun (WGS) entry which is preliminary data.</text>
</comment>
<gene>
    <name evidence="3" type="ORF">C484_09179</name>
</gene>
<dbReference type="InterPro" id="IPR011051">
    <property type="entry name" value="RmlC_Cupin_sf"/>
</dbReference>
<dbReference type="InterPro" id="IPR014710">
    <property type="entry name" value="RmlC-like_jellyroll"/>
</dbReference>
<dbReference type="PANTHER" id="PTHR40112">
    <property type="entry name" value="H2HPP ISOMERASE"/>
    <property type="match status" value="1"/>
</dbReference>
<protein>
    <submittedName>
        <fullName evidence="3">Cupin</fullName>
    </submittedName>
</protein>
<proteinExistence type="predicted"/>
<feature type="compositionally biased region" description="Basic and acidic residues" evidence="1">
    <location>
        <begin position="85"/>
        <end position="94"/>
    </location>
</feature>
<dbReference type="Gene3D" id="2.60.120.10">
    <property type="entry name" value="Jelly Rolls"/>
    <property type="match status" value="1"/>
</dbReference>
<feature type="region of interest" description="Disordered" evidence="1">
    <location>
        <begin position="82"/>
        <end position="115"/>
    </location>
</feature>
<keyword evidence="4" id="KW-1185">Reference proteome</keyword>
<evidence type="ECO:0000313" key="3">
    <source>
        <dbReference type="EMBL" id="ELY92466.1"/>
    </source>
</evidence>
<dbReference type="Proteomes" id="UP000011648">
    <property type="component" value="Unassembled WGS sequence"/>
</dbReference>
<dbReference type="CDD" id="cd02238">
    <property type="entry name" value="cupin_KdgF"/>
    <property type="match status" value="1"/>
</dbReference>
<dbReference type="Pfam" id="PF07883">
    <property type="entry name" value="Cupin_2"/>
    <property type="match status" value="1"/>
</dbReference>
<dbReference type="OrthoDB" id="114121at2157"/>
<dbReference type="InterPro" id="IPR013096">
    <property type="entry name" value="Cupin_2"/>
</dbReference>
<dbReference type="InterPro" id="IPR052535">
    <property type="entry name" value="Bacilysin_H2HPP_isomerase"/>
</dbReference>
<dbReference type="STRING" id="1230458.C484_09179"/>
<evidence type="ECO:0000313" key="4">
    <source>
        <dbReference type="Proteomes" id="UP000011648"/>
    </source>
</evidence>
<sequence>MDHIQTADVTAEEVADGVYLGDLSMGDRASMKYWRIEPGATLPAHEHDNEQIGYVLSGTLIAIVEGDEVVLEEGDAYRFPSNEYHGAENRHDEPAIGLGVLAPPRQQPDWRTNVD</sequence>
<dbReference type="SUPFAM" id="SSF51182">
    <property type="entry name" value="RmlC-like cupins"/>
    <property type="match status" value="1"/>
</dbReference>
<name>M0A2C4_9EURY</name>
<organism evidence="3 4">
    <name type="scientific">Natrialba taiwanensis DSM 12281</name>
    <dbReference type="NCBI Taxonomy" id="1230458"/>
    <lineage>
        <taxon>Archaea</taxon>
        <taxon>Methanobacteriati</taxon>
        <taxon>Methanobacteriota</taxon>
        <taxon>Stenosarchaea group</taxon>
        <taxon>Halobacteria</taxon>
        <taxon>Halobacteriales</taxon>
        <taxon>Natrialbaceae</taxon>
        <taxon>Natrialba</taxon>
    </lineage>
</organism>
<dbReference type="AlphaFoldDB" id="M0A2C4"/>
<dbReference type="PATRIC" id="fig|1230458.4.peg.1840"/>
<dbReference type="PANTHER" id="PTHR40112:SF1">
    <property type="entry name" value="H2HPP ISOMERASE"/>
    <property type="match status" value="1"/>
</dbReference>
<evidence type="ECO:0000259" key="2">
    <source>
        <dbReference type="Pfam" id="PF07883"/>
    </source>
</evidence>